<dbReference type="EMBL" id="MLFT02000006">
    <property type="protein sequence ID" value="PHT46432.1"/>
    <property type="molecule type" value="Genomic_DNA"/>
</dbReference>
<protein>
    <recommendedName>
        <fullName evidence="1">VAN3-binding protein-like auxin canalisation domain-containing protein</fullName>
    </recommendedName>
</protein>
<comment type="caution">
    <text evidence="2">The sequence shown here is derived from an EMBL/GenBank/DDBJ whole genome shotgun (WGS) entry which is preliminary data.</text>
</comment>
<evidence type="ECO:0000313" key="3">
    <source>
        <dbReference type="Proteomes" id="UP000224567"/>
    </source>
</evidence>
<dbReference type="Pfam" id="PF05703">
    <property type="entry name" value="Auxin_canalis"/>
    <property type="match status" value="1"/>
</dbReference>
<dbReference type="GO" id="GO:0009734">
    <property type="term" value="P:auxin-activated signaling pathway"/>
    <property type="evidence" value="ECO:0007669"/>
    <property type="project" value="TreeGrafter"/>
</dbReference>
<dbReference type="InterPro" id="IPR040269">
    <property type="entry name" value="VAB"/>
</dbReference>
<dbReference type="GO" id="GO:0010087">
    <property type="term" value="P:phloem or xylem histogenesis"/>
    <property type="evidence" value="ECO:0007669"/>
    <property type="project" value="TreeGrafter"/>
</dbReference>
<dbReference type="GO" id="GO:0010305">
    <property type="term" value="P:leaf vascular tissue pattern formation"/>
    <property type="evidence" value="ECO:0007669"/>
    <property type="project" value="TreeGrafter"/>
</dbReference>
<dbReference type="AlphaFoldDB" id="A0A2G2WMI1"/>
<dbReference type="PANTHER" id="PTHR31351">
    <property type="entry name" value="EXPRESSED PROTEIN"/>
    <property type="match status" value="1"/>
</dbReference>
<reference evidence="3" key="2">
    <citation type="journal article" date="2017" name="J. Anim. Genet.">
        <title>Multiple reference genome sequences of hot pepper reveal the massive evolution of plant disease resistance genes by retroduplication.</title>
        <authorList>
            <person name="Kim S."/>
            <person name="Park J."/>
            <person name="Yeom S.-I."/>
            <person name="Kim Y.-M."/>
            <person name="Seo E."/>
            <person name="Kim K.-T."/>
            <person name="Kim M.-S."/>
            <person name="Lee J.M."/>
            <person name="Cheong K."/>
            <person name="Shin H.-S."/>
            <person name="Kim S.-B."/>
            <person name="Han K."/>
            <person name="Lee J."/>
            <person name="Park M."/>
            <person name="Lee H.-A."/>
            <person name="Lee H.-Y."/>
            <person name="Lee Y."/>
            <person name="Oh S."/>
            <person name="Lee J.H."/>
            <person name="Choi E."/>
            <person name="Choi E."/>
            <person name="Lee S.E."/>
            <person name="Jeon J."/>
            <person name="Kim H."/>
            <person name="Choi G."/>
            <person name="Song H."/>
            <person name="Lee J."/>
            <person name="Lee S.-C."/>
            <person name="Kwon J.-K."/>
            <person name="Lee H.-Y."/>
            <person name="Koo N."/>
            <person name="Hong Y."/>
            <person name="Kim R.W."/>
            <person name="Kang W.-H."/>
            <person name="Huh J.H."/>
            <person name="Kang B.-C."/>
            <person name="Yang T.-J."/>
            <person name="Lee Y.-H."/>
            <person name="Bennetzen J.L."/>
            <person name="Choi D."/>
        </authorList>
    </citation>
    <scope>NUCLEOTIDE SEQUENCE [LARGE SCALE GENOMIC DNA]</scope>
    <source>
        <strain evidence="3">cv. PBC81</strain>
    </source>
</reference>
<accession>A0A2G2WMI1</accession>
<keyword evidence="3" id="KW-1185">Reference proteome</keyword>
<feature type="domain" description="VAN3-binding protein-like auxin canalisation" evidence="1">
    <location>
        <begin position="108"/>
        <end position="251"/>
    </location>
</feature>
<gene>
    <name evidence="2" type="ORF">CQW23_15590</name>
</gene>
<dbReference type="PANTHER" id="PTHR31351:SF30">
    <property type="entry name" value="VAN3-BINDING PROTEIN-LIKE"/>
    <property type="match status" value="1"/>
</dbReference>
<organism evidence="2 3">
    <name type="scientific">Capsicum baccatum</name>
    <name type="common">Peruvian pepper</name>
    <dbReference type="NCBI Taxonomy" id="33114"/>
    <lineage>
        <taxon>Eukaryota</taxon>
        <taxon>Viridiplantae</taxon>
        <taxon>Streptophyta</taxon>
        <taxon>Embryophyta</taxon>
        <taxon>Tracheophyta</taxon>
        <taxon>Spermatophyta</taxon>
        <taxon>Magnoliopsida</taxon>
        <taxon>eudicotyledons</taxon>
        <taxon>Gunneridae</taxon>
        <taxon>Pentapetalae</taxon>
        <taxon>asterids</taxon>
        <taxon>lamiids</taxon>
        <taxon>Solanales</taxon>
        <taxon>Solanaceae</taxon>
        <taxon>Solanoideae</taxon>
        <taxon>Capsiceae</taxon>
        <taxon>Capsicum</taxon>
    </lineage>
</organism>
<evidence type="ECO:0000313" key="2">
    <source>
        <dbReference type="EMBL" id="PHT46432.1"/>
    </source>
</evidence>
<evidence type="ECO:0000259" key="1">
    <source>
        <dbReference type="Pfam" id="PF05703"/>
    </source>
</evidence>
<dbReference type="InterPro" id="IPR008546">
    <property type="entry name" value="VAN3-bd-like_auxin_canal"/>
</dbReference>
<sequence length="328" mass="36692">MAQQSSIDYNGKSKNVNLTRTRRCFEPSRNNFTYNQSSEVPSNPANAMEFLSRPWSPSSRDLLQMFSSSNLLLKDTGGRDDYEEQSEEILDSSSNRAFTNKQYIKVDLHHMKGWLKRKSPFWFFRSNQEKKEKLRLQTAKLHAVLSLTQLASGIVGFASNSSSEIRDTHQINYDREGKWNHNMGNVVASAAALMTTVCAEAAESLGARRAQVASAVNSGLAIQTPMDMIAVTATAATCLRGASILKSRAIEDSFPRIPEMLTAGARIWIIMPSDKLINIIKECLEAQDQHFVSLRTNNGIIKLLFEDEMQSSIWISTISGVLKMQRSS</sequence>
<name>A0A2G2WMI1_CAPBA</name>
<dbReference type="Proteomes" id="UP000224567">
    <property type="component" value="Unassembled WGS sequence"/>
</dbReference>
<dbReference type="OrthoDB" id="684573at2759"/>
<dbReference type="STRING" id="33114.A0A2G2WMI1"/>
<proteinExistence type="predicted"/>
<reference evidence="2 3" key="1">
    <citation type="journal article" date="2017" name="Genome Biol.">
        <title>New reference genome sequences of hot pepper reveal the massive evolution of plant disease-resistance genes by retroduplication.</title>
        <authorList>
            <person name="Kim S."/>
            <person name="Park J."/>
            <person name="Yeom S.I."/>
            <person name="Kim Y.M."/>
            <person name="Seo E."/>
            <person name="Kim K.T."/>
            <person name="Kim M.S."/>
            <person name="Lee J.M."/>
            <person name="Cheong K."/>
            <person name="Shin H.S."/>
            <person name="Kim S.B."/>
            <person name="Han K."/>
            <person name="Lee J."/>
            <person name="Park M."/>
            <person name="Lee H.A."/>
            <person name="Lee H.Y."/>
            <person name="Lee Y."/>
            <person name="Oh S."/>
            <person name="Lee J.H."/>
            <person name="Choi E."/>
            <person name="Choi E."/>
            <person name="Lee S.E."/>
            <person name="Jeon J."/>
            <person name="Kim H."/>
            <person name="Choi G."/>
            <person name="Song H."/>
            <person name="Lee J."/>
            <person name="Lee S.C."/>
            <person name="Kwon J.K."/>
            <person name="Lee H.Y."/>
            <person name="Koo N."/>
            <person name="Hong Y."/>
            <person name="Kim R.W."/>
            <person name="Kang W.H."/>
            <person name="Huh J.H."/>
            <person name="Kang B.C."/>
            <person name="Yang T.J."/>
            <person name="Lee Y.H."/>
            <person name="Bennetzen J.L."/>
            <person name="Choi D."/>
        </authorList>
    </citation>
    <scope>NUCLEOTIDE SEQUENCE [LARGE SCALE GENOMIC DNA]</scope>
    <source>
        <strain evidence="3">cv. PBC81</strain>
    </source>
</reference>